<evidence type="ECO:0000256" key="4">
    <source>
        <dbReference type="SAM" id="SignalP"/>
    </source>
</evidence>
<proteinExistence type="predicted"/>
<dbReference type="Pfam" id="PF13505">
    <property type="entry name" value="OMP_b-brl"/>
    <property type="match status" value="1"/>
</dbReference>
<dbReference type="EMBL" id="JRYB01000001">
    <property type="protein sequence ID" value="OIJ44251.1"/>
    <property type="molecule type" value="Genomic_DNA"/>
</dbReference>
<dbReference type="GO" id="GO:0009279">
    <property type="term" value="C:cell outer membrane"/>
    <property type="evidence" value="ECO:0007669"/>
    <property type="project" value="UniProtKB-SubCell"/>
</dbReference>
<feature type="domain" description="Outer membrane protein beta-barrel" evidence="5">
    <location>
        <begin position="78"/>
        <end position="187"/>
    </location>
</feature>
<organism evidence="6 7">
    <name type="scientific">Massilia timonae</name>
    <dbReference type="NCBI Taxonomy" id="47229"/>
    <lineage>
        <taxon>Bacteria</taxon>
        <taxon>Pseudomonadati</taxon>
        <taxon>Pseudomonadota</taxon>
        <taxon>Betaproteobacteria</taxon>
        <taxon>Burkholderiales</taxon>
        <taxon>Oxalobacteraceae</taxon>
        <taxon>Telluria group</taxon>
        <taxon>Massilia</taxon>
    </lineage>
</organism>
<dbReference type="Gene3D" id="2.40.160.20">
    <property type="match status" value="1"/>
</dbReference>
<keyword evidence="6" id="KW-0812">Transmembrane</keyword>
<feature type="signal peptide" evidence="4">
    <location>
        <begin position="1"/>
        <end position="20"/>
    </location>
</feature>
<comment type="subcellular location">
    <subcellularLocation>
        <location evidence="1">Cell outer membrane</location>
    </subcellularLocation>
</comment>
<dbReference type="PROSITE" id="PS51257">
    <property type="entry name" value="PROKAR_LIPOPROTEIN"/>
    <property type="match status" value="1"/>
</dbReference>
<evidence type="ECO:0000256" key="1">
    <source>
        <dbReference type="ARBA" id="ARBA00004442"/>
    </source>
</evidence>
<reference evidence="6 7" key="1">
    <citation type="submission" date="2014-10" db="EMBL/GenBank/DDBJ databases">
        <authorList>
            <person name="Seo M.-J."/>
            <person name="Seok Y.J."/>
            <person name="Cha I.-T."/>
        </authorList>
    </citation>
    <scope>NUCLEOTIDE SEQUENCE [LARGE SCALE GENOMIC DNA]</scope>
    <source>
        <strain evidence="6 7">NEU</strain>
    </source>
</reference>
<feature type="chain" id="PRO_5010342323" evidence="4">
    <location>
        <begin position="21"/>
        <end position="209"/>
    </location>
</feature>
<sequence length="209" mass="22128">MKARAFVLTLGWLAACAAQAQLLPDPSSRQPAQLERNAAARPDPFAGSHQPYPRVYGGNVAAQPNDHVFTGMRRDPRLIGGVEVAPNVAIEGGYLNLPDKDLHKVEPGKPADASIPLGEKGSSNHLAAKYSLPAGDRLSAYGKAGIAYTEKKKEQGVAGSDTGLYTGAGASYKVDKRTTVSGDFVRHGDAAKKFDRVRDGVKGNLKMGF</sequence>
<dbReference type="Proteomes" id="UP000180246">
    <property type="component" value="Unassembled WGS sequence"/>
</dbReference>
<dbReference type="InterPro" id="IPR011250">
    <property type="entry name" value="OMP/PagP_B-barrel"/>
</dbReference>
<dbReference type="SUPFAM" id="SSF56925">
    <property type="entry name" value="OMPA-like"/>
    <property type="match status" value="1"/>
</dbReference>
<comment type="caution">
    <text evidence="6">The sequence shown here is derived from an EMBL/GenBank/DDBJ whole genome shotgun (WGS) entry which is preliminary data.</text>
</comment>
<dbReference type="RefSeq" id="WP_071362448.1">
    <property type="nucleotide sequence ID" value="NZ_JRYB01000001.1"/>
</dbReference>
<protein>
    <submittedName>
        <fullName evidence="6">OmpA-like transmembrane domain protein</fullName>
    </submittedName>
</protein>
<dbReference type="AlphaFoldDB" id="A0A1S2NGN1"/>
<accession>A0A1S2NGN1</accession>
<evidence type="ECO:0000256" key="3">
    <source>
        <dbReference type="SAM" id="MobiDB-lite"/>
    </source>
</evidence>
<evidence type="ECO:0000259" key="5">
    <source>
        <dbReference type="Pfam" id="PF13505"/>
    </source>
</evidence>
<keyword evidence="2 4" id="KW-0732">Signal</keyword>
<name>A0A1S2NGN1_9BURK</name>
<evidence type="ECO:0000313" key="7">
    <source>
        <dbReference type="Proteomes" id="UP000180246"/>
    </source>
</evidence>
<feature type="region of interest" description="Disordered" evidence="3">
    <location>
        <begin position="25"/>
        <end position="50"/>
    </location>
</feature>
<evidence type="ECO:0000313" key="6">
    <source>
        <dbReference type="EMBL" id="OIJ44251.1"/>
    </source>
</evidence>
<keyword evidence="6" id="KW-0472">Membrane</keyword>
<evidence type="ECO:0000256" key="2">
    <source>
        <dbReference type="ARBA" id="ARBA00022729"/>
    </source>
</evidence>
<dbReference type="InterPro" id="IPR027385">
    <property type="entry name" value="Beta-barrel_OMP"/>
</dbReference>
<gene>
    <name evidence="6" type="ORF">LO55_3550</name>
</gene>